<dbReference type="Proteomes" id="UP000247459">
    <property type="component" value="Unassembled WGS sequence"/>
</dbReference>
<proteinExistence type="predicted"/>
<dbReference type="EMBL" id="PRLG01000029">
    <property type="protein sequence ID" value="PYY26085.1"/>
    <property type="molecule type" value="Genomic_DNA"/>
</dbReference>
<sequence>MSGPFLVFRSIYPGVMGNNDQPLALVLLIFFKNDDFILE</sequence>
<organism evidence="1 2">
    <name type="scientific">Paenibacillus illinoisensis</name>
    <dbReference type="NCBI Taxonomy" id="59845"/>
    <lineage>
        <taxon>Bacteria</taxon>
        <taxon>Bacillati</taxon>
        <taxon>Bacillota</taxon>
        <taxon>Bacilli</taxon>
        <taxon>Bacillales</taxon>
        <taxon>Paenibacillaceae</taxon>
        <taxon>Paenibacillus</taxon>
    </lineage>
</organism>
<evidence type="ECO:0000313" key="1">
    <source>
        <dbReference type="EMBL" id="PYY26085.1"/>
    </source>
</evidence>
<gene>
    <name evidence="1" type="ORF">PIL02S_05460</name>
</gene>
<evidence type="ECO:0000313" key="2">
    <source>
        <dbReference type="Proteomes" id="UP000247459"/>
    </source>
</evidence>
<protein>
    <submittedName>
        <fullName evidence="1">Uncharacterized protein</fullName>
    </submittedName>
</protein>
<accession>A0A2W0CCL1</accession>
<name>A0A2W0CCL1_9BACL</name>
<dbReference type="AlphaFoldDB" id="A0A2W0CCL1"/>
<reference evidence="1 2" key="1">
    <citation type="submission" date="2018-01" db="EMBL/GenBank/DDBJ databases">
        <title>Genome sequence of the PGP bacterium Paenibacillus illinoisensis E3.</title>
        <authorList>
            <person name="Rolli E."/>
            <person name="Marasco R."/>
            <person name="Bessem C."/>
            <person name="Michoud G."/>
            <person name="Gaiarsa S."/>
            <person name="Borin S."/>
            <person name="Daffonchio D."/>
        </authorList>
    </citation>
    <scope>NUCLEOTIDE SEQUENCE [LARGE SCALE GENOMIC DNA]</scope>
    <source>
        <strain evidence="1 2">E3</strain>
    </source>
</reference>
<comment type="caution">
    <text evidence="1">The sequence shown here is derived from an EMBL/GenBank/DDBJ whole genome shotgun (WGS) entry which is preliminary data.</text>
</comment>